<keyword evidence="1" id="KW-0812">Transmembrane</keyword>
<dbReference type="EMBL" id="RPOK01000004">
    <property type="protein sequence ID" value="RPJ65845.1"/>
    <property type="molecule type" value="Genomic_DNA"/>
</dbReference>
<keyword evidence="1" id="KW-0472">Membrane</keyword>
<reference evidence="2 3" key="1">
    <citation type="submission" date="2018-11" db="EMBL/GenBank/DDBJ databases">
        <authorList>
            <person name="Ye M.-Q."/>
            <person name="Du Z.-J."/>
        </authorList>
    </citation>
    <scope>NUCLEOTIDE SEQUENCE [LARGE SCALE GENOMIC DNA]</scope>
    <source>
        <strain evidence="2 3">U0105</strain>
    </source>
</reference>
<protein>
    <submittedName>
        <fullName evidence="2">Uncharacterized protein</fullName>
    </submittedName>
</protein>
<organism evidence="2 3">
    <name type="scientific">Alteromonas sediminis</name>
    <dbReference type="NCBI Taxonomy" id="2259342"/>
    <lineage>
        <taxon>Bacteria</taxon>
        <taxon>Pseudomonadati</taxon>
        <taxon>Pseudomonadota</taxon>
        <taxon>Gammaproteobacteria</taxon>
        <taxon>Alteromonadales</taxon>
        <taxon>Alteromonadaceae</taxon>
        <taxon>Alteromonas/Salinimonas group</taxon>
        <taxon>Alteromonas</taxon>
    </lineage>
</organism>
<dbReference type="Proteomes" id="UP000275281">
    <property type="component" value="Unassembled WGS sequence"/>
</dbReference>
<feature type="transmembrane region" description="Helical" evidence="1">
    <location>
        <begin position="81"/>
        <end position="100"/>
    </location>
</feature>
<sequence>MNSRPNPFWFLCLSIVIVFLITLYGLLTQAAWLSMLILGRFPLGNLAIAFSLTGLSLISLHLATANTLLRYMAWSSFWLTLFWYPIGVVWSGNLVLHFVNSGEMWKPYSYSVSLYCIFVTIACLTGKILIGEQACQNE</sequence>
<proteinExistence type="predicted"/>
<evidence type="ECO:0000313" key="3">
    <source>
        <dbReference type="Proteomes" id="UP000275281"/>
    </source>
</evidence>
<keyword evidence="1" id="KW-1133">Transmembrane helix</keyword>
<name>A0A3N5YAL5_9ALTE</name>
<evidence type="ECO:0000256" key="1">
    <source>
        <dbReference type="SAM" id="Phobius"/>
    </source>
</evidence>
<feature type="transmembrane region" description="Helical" evidence="1">
    <location>
        <begin position="112"/>
        <end position="130"/>
    </location>
</feature>
<comment type="caution">
    <text evidence="2">The sequence shown here is derived from an EMBL/GenBank/DDBJ whole genome shotgun (WGS) entry which is preliminary data.</text>
</comment>
<feature type="transmembrane region" description="Helical" evidence="1">
    <location>
        <begin position="47"/>
        <end position="69"/>
    </location>
</feature>
<feature type="transmembrane region" description="Helical" evidence="1">
    <location>
        <begin position="7"/>
        <end position="27"/>
    </location>
</feature>
<dbReference type="AlphaFoldDB" id="A0A3N5YAL5"/>
<keyword evidence="3" id="KW-1185">Reference proteome</keyword>
<dbReference type="RefSeq" id="WP_124028476.1">
    <property type="nucleotide sequence ID" value="NZ_JBHRSN010000007.1"/>
</dbReference>
<gene>
    <name evidence="2" type="ORF">DRW07_13620</name>
</gene>
<evidence type="ECO:0000313" key="2">
    <source>
        <dbReference type="EMBL" id="RPJ65845.1"/>
    </source>
</evidence>
<accession>A0A3N5YAL5</accession>